<dbReference type="AlphaFoldDB" id="A0AAD4QX43"/>
<name>A0AAD4QX43_9BILA</name>
<dbReference type="Proteomes" id="UP001201812">
    <property type="component" value="Unassembled WGS sequence"/>
</dbReference>
<keyword evidence="2" id="KW-1185">Reference proteome</keyword>
<sequence length="270" mass="29374">MAKQFEDKVVIVTGSSSGIGQDAAVEFGKEGALLVIHGQNPERLNETETLLLDVGVPQNNILKVLGSMEDPKTPSVIVEKTVEKFGRIDVLINNAGASSKLGCTNQHDLENIDFLFKVNLRSVIELTQRALPYLKQTKGNVINVSSASAKVVYPQAIFYGSIKACLDQFTRNYALLYGRRGVRINSINPGFVRTLIFQRNGVPNSQEVVELQALKSSLRRIGLPNEVSPVLKYLASDAAAHITGANFAIDGGITNYSPLLDLDEAMMLSI</sequence>
<dbReference type="PANTHER" id="PTHR43975:SF2">
    <property type="entry name" value="EG:BACR7A4.14 PROTEIN-RELATED"/>
    <property type="match status" value="1"/>
</dbReference>
<dbReference type="PRINTS" id="PR00080">
    <property type="entry name" value="SDRFAMILY"/>
</dbReference>
<organism evidence="1 2">
    <name type="scientific">Ditylenchus destructor</name>
    <dbReference type="NCBI Taxonomy" id="166010"/>
    <lineage>
        <taxon>Eukaryota</taxon>
        <taxon>Metazoa</taxon>
        <taxon>Ecdysozoa</taxon>
        <taxon>Nematoda</taxon>
        <taxon>Chromadorea</taxon>
        <taxon>Rhabditida</taxon>
        <taxon>Tylenchina</taxon>
        <taxon>Tylenchomorpha</taxon>
        <taxon>Sphaerularioidea</taxon>
        <taxon>Anguinidae</taxon>
        <taxon>Anguininae</taxon>
        <taxon>Ditylenchus</taxon>
    </lineage>
</organism>
<dbReference type="EMBL" id="JAKKPZ010000383">
    <property type="protein sequence ID" value="KAI1695664.1"/>
    <property type="molecule type" value="Genomic_DNA"/>
</dbReference>
<protein>
    <submittedName>
        <fullName evidence="1">Enoyl-(Acyl carrier protein) reductase domain-containing protein</fullName>
    </submittedName>
</protein>
<proteinExistence type="predicted"/>
<reference evidence="1" key="1">
    <citation type="submission" date="2022-01" db="EMBL/GenBank/DDBJ databases">
        <title>Genome Sequence Resource for Two Populations of Ditylenchus destructor, the Migratory Endoparasitic Phytonematode.</title>
        <authorList>
            <person name="Zhang H."/>
            <person name="Lin R."/>
            <person name="Xie B."/>
        </authorList>
    </citation>
    <scope>NUCLEOTIDE SEQUENCE</scope>
    <source>
        <strain evidence="1">BazhouSP</strain>
    </source>
</reference>
<dbReference type="Pfam" id="PF13561">
    <property type="entry name" value="adh_short_C2"/>
    <property type="match status" value="1"/>
</dbReference>
<evidence type="ECO:0000313" key="1">
    <source>
        <dbReference type="EMBL" id="KAI1695664.1"/>
    </source>
</evidence>
<evidence type="ECO:0000313" key="2">
    <source>
        <dbReference type="Proteomes" id="UP001201812"/>
    </source>
</evidence>
<dbReference type="Gene3D" id="3.40.50.720">
    <property type="entry name" value="NAD(P)-binding Rossmann-like Domain"/>
    <property type="match status" value="1"/>
</dbReference>
<dbReference type="InterPro" id="IPR002347">
    <property type="entry name" value="SDR_fam"/>
</dbReference>
<dbReference type="InterPro" id="IPR036291">
    <property type="entry name" value="NAD(P)-bd_dom_sf"/>
</dbReference>
<dbReference type="PRINTS" id="PR00081">
    <property type="entry name" value="GDHRDH"/>
</dbReference>
<accession>A0AAD4QX43</accession>
<comment type="caution">
    <text evidence="1">The sequence shown here is derived from an EMBL/GenBank/DDBJ whole genome shotgun (WGS) entry which is preliminary data.</text>
</comment>
<dbReference type="SUPFAM" id="SSF51735">
    <property type="entry name" value="NAD(P)-binding Rossmann-fold domains"/>
    <property type="match status" value="1"/>
</dbReference>
<gene>
    <name evidence="1" type="ORF">DdX_19464</name>
</gene>
<dbReference type="PANTHER" id="PTHR43975">
    <property type="entry name" value="ZGC:101858"/>
    <property type="match status" value="1"/>
</dbReference>
<dbReference type="FunFam" id="3.40.50.720:FF:000084">
    <property type="entry name" value="Short-chain dehydrogenase reductase"/>
    <property type="match status" value="1"/>
</dbReference>